<accession>A0A699H3B5</accession>
<dbReference type="EMBL" id="BKCJ010091493">
    <property type="protein sequence ID" value="GEX13767.1"/>
    <property type="molecule type" value="Genomic_DNA"/>
</dbReference>
<dbReference type="AlphaFoldDB" id="A0A699H3B5"/>
<organism evidence="1">
    <name type="scientific">Tanacetum cinerariifolium</name>
    <name type="common">Dalmatian daisy</name>
    <name type="synonym">Chrysanthemum cinerariifolium</name>
    <dbReference type="NCBI Taxonomy" id="118510"/>
    <lineage>
        <taxon>Eukaryota</taxon>
        <taxon>Viridiplantae</taxon>
        <taxon>Streptophyta</taxon>
        <taxon>Embryophyta</taxon>
        <taxon>Tracheophyta</taxon>
        <taxon>Spermatophyta</taxon>
        <taxon>Magnoliopsida</taxon>
        <taxon>eudicotyledons</taxon>
        <taxon>Gunneridae</taxon>
        <taxon>Pentapetalae</taxon>
        <taxon>asterids</taxon>
        <taxon>campanulids</taxon>
        <taxon>Asterales</taxon>
        <taxon>Asteraceae</taxon>
        <taxon>Asteroideae</taxon>
        <taxon>Anthemideae</taxon>
        <taxon>Anthemidinae</taxon>
        <taxon>Tanacetum</taxon>
    </lineage>
</organism>
<comment type="caution">
    <text evidence="1">The sequence shown here is derived from an EMBL/GenBank/DDBJ whole genome shotgun (WGS) entry which is preliminary data.</text>
</comment>
<sequence>MNNFELIKVVQEEAAEAGVDPMILASAKGGQKVTELDELGPIIQKKKNKVVGELMTSLGKRYDRLKKISEELEIKSTFLAPGQILSLTSRIKRKI</sequence>
<proteinExistence type="predicted"/>
<gene>
    <name evidence="1" type="ORF">Tci_285742</name>
</gene>
<name>A0A699H3B5_TANCI</name>
<reference evidence="1" key="1">
    <citation type="journal article" date="2019" name="Sci. Rep.">
        <title>Draft genome of Tanacetum cinerariifolium, the natural source of mosquito coil.</title>
        <authorList>
            <person name="Yamashiro T."/>
            <person name="Shiraishi A."/>
            <person name="Satake H."/>
            <person name="Nakayama K."/>
        </authorList>
    </citation>
    <scope>NUCLEOTIDE SEQUENCE</scope>
</reference>
<protein>
    <submittedName>
        <fullName evidence="1">Uncharacterized protein</fullName>
    </submittedName>
</protein>
<evidence type="ECO:0000313" key="1">
    <source>
        <dbReference type="EMBL" id="GEX13767.1"/>
    </source>
</evidence>